<accession>A0A9W4WJ97</accession>
<evidence type="ECO:0000313" key="1">
    <source>
        <dbReference type="EMBL" id="CAI2165986.1"/>
    </source>
</evidence>
<proteinExistence type="predicted"/>
<dbReference type="InterPro" id="IPR036047">
    <property type="entry name" value="F-box-like_dom_sf"/>
</dbReference>
<sequence length="269" mass="32569">MQKFIRSVIRWRSKHHLQKTKFQQYIDIFTNIPHEIVLIIIKHLDYNAHDIAALSSVRFFLYFPVFVNRKLRYHIKDNFLWYKLCLLYFPDNLSSEYGQTKDWMKIFRKLYWKNHTIVFAENIEEKELVSCGWFPKFGQFSDIKTDYAHPKIVRAIQESFEMDVKFESISPGIYEVVWEMNIYNLQRAQRFQFVTKIFQKNYDLVTIKEYSDTPSPEAFKRISDKGWFKYRAPKRIIIDKDQIISTKFIGHAKMCFSNPQEWPAPMIQK</sequence>
<evidence type="ECO:0000313" key="2">
    <source>
        <dbReference type="Proteomes" id="UP001153678"/>
    </source>
</evidence>
<gene>
    <name evidence="1" type="ORF">FWILDA_LOCUS2343</name>
</gene>
<dbReference type="SUPFAM" id="SSF81383">
    <property type="entry name" value="F-box domain"/>
    <property type="match status" value="1"/>
</dbReference>
<dbReference type="OrthoDB" id="2309604at2759"/>
<reference evidence="1" key="1">
    <citation type="submission" date="2022-08" db="EMBL/GenBank/DDBJ databases">
        <authorList>
            <person name="Kallberg Y."/>
            <person name="Tangrot J."/>
            <person name="Rosling A."/>
        </authorList>
    </citation>
    <scope>NUCLEOTIDE SEQUENCE</scope>
    <source>
        <strain evidence="1">Wild A</strain>
    </source>
</reference>
<dbReference type="Proteomes" id="UP001153678">
    <property type="component" value="Unassembled WGS sequence"/>
</dbReference>
<comment type="caution">
    <text evidence="1">The sequence shown here is derived from an EMBL/GenBank/DDBJ whole genome shotgun (WGS) entry which is preliminary data.</text>
</comment>
<name>A0A9W4WJ97_9GLOM</name>
<protein>
    <submittedName>
        <fullName evidence="1">2495_t:CDS:1</fullName>
    </submittedName>
</protein>
<dbReference type="AlphaFoldDB" id="A0A9W4WJ97"/>
<dbReference type="Gene3D" id="1.20.1280.50">
    <property type="match status" value="1"/>
</dbReference>
<organism evidence="1 2">
    <name type="scientific">Funneliformis geosporum</name>
    <dbReference type="NCBI Taxonomy" id="1117311"/>
    <lineage>
        <taxon>Eukaryota</taxon>
        <taxon>Fungi</taxon>
        <taxon>Fungi incertae sedis</taxon>
        <taxon>Mucoromycota</taxon>
        <taxon>Glomeromycotina</taxon>
        <taxon>Glomeromycetes</taxon>
        <taxon>Glomerales</taxon>
        <taxon>Glomeraceae</taxon>
        <taxon>Funneliformis</taxon>
    </lineage>
</organism>
<keyword evidence="2" id="KW-1185">Reference proteome</keyword>
<dbReference type="EMBL" id="CAMKVN010000264">
    <property type="protein sequence ID" value="CAI2165986.1"/>
    <property type="molecule type" value="Genomic_DNA"/>
</dbReference>